<evidence type="ECO:0000256" key="1">
    <source>
        <dbReference type="ARBA" id="ARBA00023015"/>
    </source>
</evidence>
<dbReference type="STRING" id="441959.B8M7J1"/>
<dbReference type="PROSITE" id="PS50048">
    <property type="entry name" value="ZN2_CY6_FUNGAL_2"/>
    <property type="match status" value="1"/>
</dbReference>
<dbReference type="InParanoid" id="B8M7J1"/>
<dbReference type="PANTHER" id="PTHR47784">
    <property type="entry name" value="STEROL UPTAKE CONTROL PROTEIN 2"/>
    <property type="match status" value="1"/>
</dbReference>
<feature type="domain" description="Zn(2)-C6 fungal-type" evidence="5">
    <location>
        <begin position="13"/>
        <end position="43"/>
    </location>
</feature>
<evidence type="ECO:0000259" key="5">
    <source>
        <dbReference type="PROSITE" id="PS50048"/>
    </source>
</evidence>
<keyword evidence="2" id="KW-0238">DNA-binding</keyword>
<dbReference type="PROSITE" id="PS00463">
    <property type="entry name" value="ZN2_CY6_FUNGAL_1"/>
    <property type="match status" value="1"/>
</dbReference>
<keyword evidence="3" id="KW-0804">Transcription</keyword>
<dbReference type="SUPFAM" id="SSF57701">
    <property type="entry name" value="Zn2/Cys6 DNA-binding domain"/>
    <property type="match status" value="1"/>
</dbReference>
<dbReference type="PhylomeDB" id="B8M7J1"/>
<sequence length="385" mass="44581">MQTRRSHNKSRRGCLECKRRRVKCDESRPRCLNCTRRHVVCDYGTHSLVWKDWKKERRPPKDSNRMISQDQRDDIFVTLERLMASQNAEPMPATELNVVELELMMHWCNSAYKLLTRNETTAQIWRELVPQEAFSHRFLLWGILSVSALHLSCFKAKEHQSMYLKHAAFHQTRGLTLFREALQAVGPWNAKAMFAFASLVTVYAFGSSYSQESADPIQDLYQVLVLIRGTSEIVSRFSQTLLESDFAPLLRVSEQRNEISADTKAALTRLRTLNSSLQEGPESHKVHRKAIEDLEEMFSMSTAGVASITASGRWAVRLPPLFLEYLQERRNLTLVILAHYCVLLHHLRQHWCIAPWAARVSEAIWNVLDDRGRESIQWAMDQISE</sequence>
<gene>
    <name evidence="6" type="ORF">TSTA_028330</name>
</gene>
<dbReference type="CDD" id="cd00067">
    <property type="entry name" value="GAL4"/>
    <property type="match status" value="1"/>
</dbReference>
<dbReference type="EMBL" id="EQ962654">
    <property type="protein sequence ID" value="EED19544.1"/>
    <property type="molecule type" value="Genomic_DNA"/>
</dbReference>
<dbReference type="InterPro" id="IPR036864">
    <property type="entry name" value="Zn2-C6_fun-type_DNA-bd_sf"/>
</dbReference>
<dbReference type="FunCoup" id="B8M7J1">
    <property type="interactions" value="283"/>
</dbReference>
<name>B8M7J1_TALSN</name>
<dbReference type="GO" id="GO:0001228">
    <property type="term" value="F:DNA-binding transcription activator activity, RNA polymerase II-specific"/>
    <property type="evidence" value="ECO:0007669"/>
    <property type="project" value="TreeGrafter"/>
</dbReference>
<dbReference type="GeneID" id="8108349"/>
<dbReference type="Gene3D" id="4.10.240.10">
    <property type="entry name" value="Zn(2)-C6 fungal-type DNA-binding domain"/>
    <property type="match status" value="1"/>
</dbReference>
<protein>
    <recommendedName>
        <fullName evidence="5">Zn(2)-C6 fungal-type domain-containing protein</fullName>
    </recommendedName>
</protein>
<dbReference type="InterPro" id="IPR021858">
    <property type="entry name" value="Fun_TF"/>
</dbReference>
<dbReference type="eggNOG" id="ENOG502QRM1">
    <property type="taxonomic scope" value="Eukaryota"/>
</dbReference>
<dbReference type="Pfam" id="PF00172">
    <property type="entry name" value="Zn_clus"/>
    <property type="match status" value="1"/>
</dbReference>
<dbReference type="Pfam" id="PF11951">
    <property type="entry name" value="Fungal_trans_2"/>
    <property type="match status" value="1"/>
</dbReference>
<dbReference type="HOGENOM" id="CLU_024934_5_2_1"/>
<proteinExistence type="predicted"/>
<dbReference type="Proteomes" id="UP000001745">
    <property type="component" value="Unassembled WGS sequence"/>
</dbReference>
<dbReference type="GO" id="GO:0008270">
    <property type="term" value="F:zinc ion binding"/>
    <property type="evidence" value="ECO:0007669"/>
    <property type="project" value="InterPro"/>
</dbReference>
<keyword evidence="7" id="KW-1185">Reference proteome</keyword>
<keyword evidence="1" id="KW-0805">Transcription regulation</keyword>
<evidence type="ECO:0000256" key="4">
    <source>
        <dbReference type="ARBA" id="ARBA00023242"/>
    </source>
</evidence>
<organism evidence="6 7">
    <name type="scientific">Talaromyces stipitatus (strain ATCC 10500 / CBS 375.48 / QM 6759 / NRRL 1006)</name>
    <name type="common">Penicillium stipitatum</name>
    <dbReference type="NCBI Taxonomy" id="441959"/>
    <lineage>
        <taxon>Eukaryota</taxon>
        <taxon>Fungi</taxon>
        <taxon>Dikarya</taxon>
        <taxon>Ascomycota</taxon>
        <taxon>Pezizomycotina</taxon>
        <taxon>Eurotiomycetes</taxon>
        <taxon>Eurotiomycetidae</taxon>
        <taxon>Eurotiales</taxon>
        <taxon>Trichocomaceae</taxon>
        <taxon>Talaromyces</taxon>
        <taxon>Talaromyces sect. Talaromyces</taxon>
    </lineage>
</organism>
<evidence type="ECO:0000313" key="7">
    <source>
        <dbReference type="Proteomes" id="UP000001745"/>
    </source>
</evidence>
<reference evidence="7" key="1">
    <citation type="journal article" date="2015" name="Genome Announc.">
        <title>Genome sequence of the AIDS-associated pathogen Penicillium marneffei (ATCC18224) and its near taxonomic relative Talaromyces stipitatus (ATCC10500).</title>
        <authorList>
            <person name="Nierman W.C."/>
            <person name="Fedorova-Abrams N.D."/>
            <person name="Andrianopoulos A."/>
        </authorList>
    </citation>
    <scope>NUCLEOTIDE SEQUENCE [LARGE SCALE GENOMIC DNA]</scope>
    <source>
        <strain evidence="7">ATCC 10500 / CBS 375.48 / QM 6759 / NRRL 1006</strain>
    </source>
</reference>
<evidence type="ECO:0000313" key="6">
    <source>
        <dbReference type="EMBL" id="EED19544.1"/>
    </source>
</evidence>
<dbReference type="OMA" id="RHSECEY"/>
<evidence type="ECO:0000256" key="3">
    <source>
        <dbReference type="ARBA" id="ARBA00023163"/>
    </source>
</evidence>
<dbReference type="AlphaFoldDB" id="B8M7J1"/>
<dbReference type="VEuPathDB" id="FungiDB:TSTA_028330"/>
<dbReference type="InterPro" id="IPR001138">
    <property type="entry name" value="Zn2Cys6_DnaBD"/>
</dbReference>
<dbReference type="GO" id="GO:0003677">
    <property type="term" value="F:DNA binding"/>
    <property type="evidence" value="ECO:0007669"/>
    <property type="project" value="UniProtKB-KW"/>
</dbReference>
<dbReference type="InterPro" id="IPR053157">
    <property type="entry name" value="Sterol_Uptake_Regulator"/>
</dbReference>
<keyword evidence="4" id="KW-0539">Nucleus</keyword>
<dbReference type="OrthoDB" id="4937900at2759"/>
<evidence type="ECO:0000256" key="2">
    <source>
        <dbReference type="ARBA" id="ARBA00023125"/>
    </source>
</evidence>
<accession>B8M7J1</accession>
<dbReference type="SMART" id="SM00066">
    <property type="entry name" value="GAL4"/>
    <property type="match status" value="1"/>
</dbReference>
<dbReference type="PANTHER" id="PTHR47784:SF5">
    <property type="entry name" value="STEROL UPTAKE CONTROL PROTEIN 2"/>
    <property type="match status" value="1"/>
</dbReference>
<dbReference type="RefSeq" id="XP_002479978.1">
    <property type="nucleotide sequence ID" value="XM_002479933.1"/>
</dbReference>